<evidence type="ECO:0000313" key="3">
    <source>
        <dbReference type="Proteomes" id="UP000235388"/>
    </source>
</evidence>
<organism evidence="2 3">
    <name type="scientific">Puccinia coronata f. sp. avenae</name>
    <dbReference type="NCBI Taxonomy" id="200324"/>
    <lineage>
        <taxon>Eukaryota</taxon>
        <taxon>Fungi</taxon>
        <taxon>Dikarya</taxon>
        <taxon>Basidiomycota</taxon>
        <taxon>Pucciniomycotina</taxon>
        <taxon>Pucciniomycetes</taxon>
        <taxon>Pucciniales</taxon>
        <taxon>Pucciniaceae</taxon>
        <taxon>Puccinia</taxon>
    </lineage>
</organism>
<dbReference type="EMBL" id="PGCJ01000239">
    <property type="protein sequence ID" value="PLW36435.1"/>
    <property type="molecule type" value="Genomic_DNA"/>
</dbReference>
<feature type="compositionally biased region" description="Polar residues" evidence="1">
    <location>
        <begin position="349"/>
        <end position="362"/>
    </location>
</feature>
<feature type="region of interest" description="Disordered" evidence="1">
    <location>
        <begin position="95"/>
        <end position="138"/>
    </location>
</feature>
<evidence type="ECO:0000313" key="2">
    <source>
        <dbReference type="EMBL" id="PLW36435.1"/>
    </source>
</evidence>
<name>A0A2N5UFA9_9BASI</name>
<feature type="region of interest" description="Disordered" evidence="1">
    <location>
        <begin position="337"/>
        <end position="373"/>
    </location>
</feature>
<reference evidence="2 3" key="1">
    <citation type="submission" date="2017-11" db="EMBL/GenBank/DDBJ databases">
        <title>De novo assembly and phasing of dikaryotic genomes from two isolates of Puccinia coronata f. sp. avenae, the causal agent of oat crown rust.</title>
        <authorList>
            <person name="Miller M.E."/>
            <person name="Zhang Y."/>
            <person name="Omidvar V."/>
            <person name="Sperschneider J."/>
            <person name="Schwessinger B."/>
            <person name="Raley C."/>
            <person name="Palmer J.M."/>
            <person name="Garnica D."/>
            <person name="Upadhyaya N."/>
            <person name="Rathjen J."/>
            <person name="Taylor J.M."/>
            <person name="Park R.F."/>
            <person name="Dodds P.N."/>
            <person name="Hirsch C.D."/>
            <person name="Kianian S.F."/>
            <person name="Figueroa M."/>
        </authorList>
    </citation>
    <scope>NUCLEOTIDE SEQUENCE [LARGE SCALE GENOMIC DNA]</scope>
    <source>
        <strain evidence="2">12NC29</strain>
    </source>
</reference>
<evidence type="ECO:0000256" key="1">
    <source>
        <dbReference type="SAM" id="MobiDB-lite"/>
    </source>
</evidence>
<comment type="caution">
    <text evidence="2">The sequence shown here is derived from an EMBL/GenBank/DDBJ whole genome shotgun (WGS) entry which is preliminary data.</text>
</comment>
<feature type="compositionally biased region" description="Low complexity" evidence="1">
    <location>
        <begin position="103"/>
        <end position="117"/>
    </location>
</feature>
<dbReference type="OrthoDB" id="2518771at2759"/>
<keyword evidence="3" id="KW-1185">Reference proteome</keyword>
<gene>
    <name evidence="2" type="ORF">PCANC_15189</name>
</gene>
<feature type="compositionally biased region" description="Basic and acidic residues" evidence="1">
    <location>
        <begin position="236"/>
        <end position="250"/>
    </location>
</feature>
<dbReference type="Proteomes" id="UP000235388">
    <property type="component" value="Unassembled WGS sequence"/>
</dbReference>
<accession>A0A2N5UFA9</accession>
<feature type="compositionally biased region" description="Pro residues" evidence="1">
    <location>
        <begin position="363"/>
        <end position="373"/>
    </location>
</feature>
<feature type="compositionally biased region" description="Basic and acidic residues" evidence="1">
    <location>
        <begin position="120"/>
        <end position="138"/>
    </location>
</feature>
<protein>
    <submittedName>
        <fullName evidence="2">Uncharacterized protein</fullName>
    </submittedName>
</protein>
<feature type="region of interest" description="Disordered" evidence="1">
    <location>
        <begin position="236"/>
        <end position="267"/>
    </location>
</feature>
<feature type="compositionally biased region" description="Polar residues" evidence="1">
    <location>
        <begin position="257"/>
        <end position="267"/>
    </location>
</feature>
<dbReference type="AlphaFoldDB" id="A0A2N5UFA9"/>
<proteinExistence type="predicted"/>
<sequence>MLVYLQTNSSCTNRNALLPPAIGAPGSEPTTPPMDHFSDIERSPSPSARSMEEWLHHPLTPPSNRHVPQLFDGTAHLTARRNRCREAFIERQKEIDPSLAALTTQTSQSRDQSTSPQVESSRRCEPSEISHPDAETSLGRHEVPIHIDSPPIKKIQSELDKVILWWRTEEHDLDYFKDSVIRAIKMEEDDFSANQKRRLDTPEIFKQFLAVASGTSESRKIVCRIVQKDPKMAAERESAYKHLKRTHESTSQDDATEQPSEGAQSSASLSDLVMQLFAKHEPVAHLTGSHELNVAVNPYNNNEFFPLSLPRANIWAKALKSKALGVTLRDPPKTELFAYEPKNAPGPSDPSNGRASAAQNTVVPPPPSINGLPPAPWTMPYSTMPMNPIMSMYGNVHPLMLNAMNTNAMNTLNPTNQNGVNVPPTSTPRTPPGDTSTLQDFFRFARVEFDSPEINGGLQKIGLTHWSMFKNYKSHELTPHGVPDAPARALVVAANEYGRHLYHLSQSQ</sequence>